<dbReference type="InterPro" id="IPR027417">
    <property type="entry name" value="P-loop_NTPase"/>
</dbReference>
<dbReference type="InterPro" id="IPR014001">
    <property type="entry name" value="Helicase_ATP-bd"/>
</dbReference>
<evidence type="ECO:0000313" key="6">
    <source>
        <dbReference type="Proteomes" id="UP001642464"/>
    </source>
</evidence>
<dbReference type="InterPro" id="IPR000330">
    <property type="entry name" value="SNF2_N"/>
</dbReference>
<dbReference type="SMART" id="SM00487">
    <property type="entry name" value="DEXDc"/>
    <property type="match status" value="1"/>
</dbReference>
<evidence type="ECO:0000256" key="2">
    <source>
        <dbReference type="ARBA" id="ARBA00022801"/>
    </source>
</evidence>
<feature type="domain" description="Helicase ATP-binding" evidence="4">
    <location>
        <begin position="102"/>
        <end position="334"/>
    </location>
</feature>
<keyword evidence="2" id="KW-0378">Hydrolase</keyword>
<dbReference type="EMBL" id="CAXAMM010042052">
    <property type="protein sequence ID" value="CAK9102735.1"/>
    <property type="molecule type" value="Genomic_DNA"/>
</dbReference>
<keyword evidence="3" id="KW-0067">ATP-binding</keyword>
<evidence type="ECO:0000259" key="4">
    <source>
        <dbReference type="SMART" id="SM00487"/>
    </source>
</evidence>
<dbReference type="Gene3D" id="3.40.50.10810">
    <property type="entry name" value="Tandem AAA-ATPase domain"/>
    <property type="match status" value="1"/>
</dbReference>
<comment type="caution">
    <text evidence="5">The sequence shown here is derived from an EMBL/GenBank/DDBJ whole genome shotgun (WGS) entry which is preliminary data.</text>
</comment>
<keyword evidence="1" id="KW-0547">Nucleotide-binding</keyword>
<evidence type="ECO:0000256" key="3">
    <source>
        <dbReference type="ARBA" id="ARBA00022840"/>
    </source>
</evidence>
<organism evidence="5 6">
    <name type="scientific">Durusdinium trenchii</name>
    <dbReference type="NCBI Taxonomy" id="1381693"/>
    <lineage>
        <taxon>Eukaryota</taxon>
        <taxon>Sar</taxon>
        <taxon>Alveolata</taxon>
        <taxon>Dinophyceae</taxon>
        <taxon>Suessiales</taxon>
        <taxon>Symbiodiniaceae</taxon>
        <taxon>Durusdinium</taxon>
    </lineage>
</organism>
<name>A0ABP0RQ00_9DINO</name>
<accession>A0ABP0RQ00</accession>
<sequence length="454" mass="50662">RRHPDRRPCWIADVCIERSFLGSEAPGPFLQRLSKLEQLAGCGEEVACETGGQADGPADAAIEADGPALPVAKRPWLEESCEECECREANHEPMVENPKTFQQHPLRKQQRSSLAWMYSQEAKEESSGGGILAGKTGSGKTATTIALLSEKLCQGLGERPRGYISNPATLVLCPPSSVEQWQDEFVKFLGNRVQLCKPAPAAKAKERREVELGPIQLTDSWLFTVAGRTVSELSPEMERCNPGLEVGDEILCLKLRAKPGQLLENEYNPREKTMSEWSLCWDSFQSFLDSKCHQEGRQLWITVVRDSSVRMEVSQGDGPFRVLTLANSKDITRIVIADFQQSEAWQSCLRALGAKYRWGLWNDFEGLCSSTCSVERALNMAELLHYAGGDAMRQALKFRKSKSKQASLWLADPSNKQKIQEECQEMLRDAVRPSRTEPEEMSDAGQFLGISFNS</sequence>
<dbReference type="PANTHER" id="PTHR45626:SF26">
    <property type="entry name" value="FAMILY HELICASE, PUTATIVE (AFU_ORTHOLOGUE AFUA_2G09120)-RELATED"/>
    <property type="match status" value="1"/>
</dbReference>
<feature type="non-terminal residue" evidence="5">
    <location>
        <position position="1"/>
    </location>
</feature>
<protein>
    <submittedName>
        <fullName evidence="5">DNA repair and recombination protein RAD54 (OsRad54)</fullName>
    </submittedName>
</protein>
<evidence type="ECO:0000256" key="1">
    <source>
        <dbReference type="ARBA" id="ARBA00022741"/>
    </source>
</evidence>
<dbReference type="PANTHER" id="PTHR45626">
    <property type="entry name" value="TRANSCRIPTION TERMINATION FACTOR 2-RELATED"/>
    <property type="match status" value="1"/>
</dbReference>
<dbReference type="SUPFAM" id="SSF52540">
    <property type="entry name" value="P-loop containing nucleoside triphosphate hydrolases"/>
    <property type="match status" value="1"/>
</dbReference>
<dbReference type="InterPro" id="IPR050628">
    <property type="entry name" value="SNF2_RAD54_helicase_TF"/>
</dbReference>
<gene>
    <name evidence="5" type="ORF">SCF082_LOCUS48020</name>
</gene>
<dbReference type="Pfam" id="PF00176">
    <property type="entry name" value="SNF2-rel_dom"/>
    <property type="match status" value="1"/>
</dbReference>
<evidence type="ECO:0000313" key="5">
    <source>
        <dbReference type="EMBL" id="CAK9102735.1"/>
    </source>
</evidence>
<dbReference type="InterPro" id="IPR038718">
    <property type="entry name" value="SNF2-like_sf"/>
</dbReference>
<proteinExistence type="predicted"/>
<dbReference type="Proteomes" id="UP001642464">
    <property type="component" value="Unassembled WGS sequence"/>
</dbReference>
<reference evidence="5 6" key="1">
    <citation type="submission" date="2024-02" db="EMBL/GenBank/DDBJ databases">
        <authorList>
            <person name="Chen Y."/>
            <person name="Shah S."/>
            <person name="Dougan E. K."/>
            <person name="Thang M."/>
            <person name="Chan C."/>
        </authorList>
    </citation>
    <scope>NUCLEOTIDE SEQUENCE [LARGE SCALE GENOMIC DNA]</scope>
</reference>
<keyword evidence="6" id="KW-1185">Reference proteome</keyword>